<name>A0A2S1PFW4_9CAUD</name>
<protein>
    <submittedName>
        <fullName evidence="2">Uncharacterized protein</fullName>
    </submittedName>
</protein>
<dbReference type="KEGG" id="vg:77935243"/>
<dbReference type="EMBL" id="MH179480">
    <property type="protein sequence ID" value="AWH15471.1"/>
    <property type="molecule type" value="Genomic_DNA"/>
</dbReference>
<reference evidence="2 3" key="1">
    <citation type="submission" date="2018-04" db="EMBL/GenBank/DDBJ databases">
        <title>Complete genome sequences of new Aeromonas and Pseudomonas phages promising in phage therapy dedicated to aquaculture.</title>
        <authorList>
            <person name="Kolsut J."/>
            <person name="Wojcik E."/>
            <person name="Wojtasik A."/>
            <person name="Dastych J."/>
        </authorList>
    </citation>
    <scope>NUCLEOTIDE SEQUENCE [LARGE SCALE GENOMIC DNA]</scope>
</reference>
<dbReference type="RefSeq" id="YP_010659275.1">
    <property type="nucleotide sequence ID" value="NC_070866.1"/>
</dbReference>
<dbReference type="GeneID" id="77935243"/>
<organism evidence="2 3">
    <name type="scientific">Pseudomonas phage 98PfluR60PP</name>
    <dbReference type="NCBI Taxonomy" id="2163965"/>
    <lineage>
        <taxon>Viruses</taxon>
        <taxon>Duplodnaviria</taxon>
        <taxon>Heunggongvirae</taxon>
        <taxon>Uroviricota</taxon>
        <taxon>Caudoviricetes</taxon>
        <taxon>Schitoviridae</taxon>
        <taxon>Littlefixvirus</taxon>
        <taxon>Littlefixvirus 98Pflur60pp</taxon>
    </lineage>
</organism>
<feature type="region of interest" description="Disordered" evidence="1">
    <location>
        <begin position="51"/>
        <end position="139"/>
    </location>
</feature>
<accession>A0A2S1PFW4</accession>
<evidence type="ECO:0000256" key="1">
    <source>
        <dbReference type="SAM" id="MobiDB-lite"/>
    </source>
</evidence>
<proteinExistence type="predicted"/>
<keyword evidence="3" id="KW-1185">Reference proteome</keyword>
<feature type="compositionally biased region" description="Polar residues" evidence="1">
    <location>
        <begin position="51"/>
        <end position="60"/>
    </location>
</feature>
<sequence length="139" mass="14105">MQIKLAEVDIRAGIALYLTSRGITGVTAENLQVTFTAGRKGSGLTAEVVTNPSQTGQAEGNTGKPVTKEKSLADLPNALGGEAGQTSGVAGADVAAKQLEAVREASEEPAPVAKAEEPTPEPVPETKATAETEGTSLFS</sequence>
<evidence type="ECO:0000313" key="2">
    <source>
        <dbReference type="EMBL" id="AWH15471.1"/>
    </source>
</evidence>
<dbReference type="Proteomes" id="UP000246250">
    <property type="component" value="Segment"/>
</dbReference>
<evidence type="ECO:0000313" key="3">
    <source>
        <dbReference type="Proteomes" id="UP000246250"/>
    </source>
</evidence>